<evidence type="ECO:0000313" key="1">
    <source>
        <dbReference type="EMBL" id="PMD13310.1"/>
    </source>
</evidence>
<name>A0A2J6PH03_9HELO</name>
<accession>A0A2J6PH03</accession>
<sequence>MKKRLQERQVTVVPSSTPGYASACSTPGAYSSACSCWGITATTTVAPTPITTTTVTVTATATACSVPDTLCGSSCFNLETDPMNCGACDNVCASGVCDSGSCTNPACAGTVCGSFSFSCSPNSACFCIETTEGSGACATPNNCGEPCSATSDCPADSVCAINTCCGAAGTCTLSVRACEPDVPPSKMMVRNFVNGTQAFAGVWVD</sequence>
<keyword evidence="2" id="KW-1185">Reference proteome</keyword>
<protein>
    <submittedName>
        <fullName evidence="1">Uncharacterized protein</fullName>
    </submittedName>
</protein>
<reference evidence="1 2" key="1">
    <citation type="submission" date="2016-05" db="EMBL/GenBank/DDBJ databases">
        <title>A degradative enzymes factory behind the ericoid mycorrhizal symbiosis.</title>
        <authorList>
            <consortium name="DOE Joint Genome Institute"/>
            <person name="Martino E."/>
            <person name="Morin E."/>
            <person name="Grelet G."/>
            <person name="Kuo A."/>
            <person name="Kohler A."/>
            <person name="Daghino S."/>
            <person name="Barry K."/>
            <person name="Choi C."/>
            <person name="Cichocki N."/>
            <person name="Clum A."/>
            <person name="Copeland A."/>
            <person name="Hainaut M."/>
            <person name="Haridas S."/>
            <person name="Labutti K."/>
            <person name="Lindquist E."/>
            <person name="Lipzen A."/>
            <person name="Khouja H.-R."/>
            <person name="Murat C."/>
            <person name="Ohm R."/>
            <person name="Olson A."/>
            <person name="Spatafora J."/>
            <person name="Veneault-Fourrey C."/>
            <person name="Henrissat B."/>
            <person name="Grigoriev I."/>
            <person name="Martin F."/>
            <person name="Perotto S."/>
        </authorList>
    </citation>
    <scope>NUCLEOTIDE SEQUENCE [LARGE SCALE GENOMIC DNA]</scope>
    <source>
        <strain evidence="1 2">UAMH 7357</strain>
    </source>
</reference>
<dbReference type="OrthoDB" id="5596743at2759"/>
<dbReference type="STRING" id="1745343.A0A2J6PH03"/>
<evidence type="ECO:0000313" key="2">
    <source>
        <dbReference type="Proteomes" id="UP000235672"/>
    </source>
</evidence>
<dbReference type="Proteomes" id="UP000235672">
    <property type="component" value="Unassembled WGS sequence"/>
</dbReference>
<proteinExistence type="predicted"/>
<dbReference type="EMBL" id="KZ613533">
    <property type="protein sequence ID" value="PMD13310.1"/>
    <property type="molecule type" value="Genomic_DNA"/>
</dbReference>
<organism evidence="1 2">
    <name type="scientific">Hyaloscypha hepaticicola</name>
    <dbReference type="NCBI Taxonomy" id="2082293"/>
    <lineage>
        <taxon>Eukaryota</taxon>
        <taxon>Fungi</taxon>
        <taxon>Dikarya</taxon>
        <taxon>Ascomycota</taxon>
        <taxon>Pezizomycotina</taxon>
        <taxon>Leotiomycetes</taxon>
        <taxon>Helotiales</taxon>
        <taxon>Hyaloscyphaceae</taxon>
        <taxon>Hyaloscypha</taxon>
    </lineage>
</organism>
<dbReference type="AlphaFoldDB" id="A0A2J6PH03"/>
<gene>
    <name evidence="1" type="ORF">NA56DRAFT_694920</name>
</gene>